<gene>
    <name evidence="2" type="ORF">C7212DRAFT_316474</name>
</gene>
<keyword evidence="1" id="KW-1133">Transmembrane helix</keyword>
<evidence type="ECO:0000256" key="1">
    <source>
        <dbReference type="SAM" id="Phobius"/>
    </source>
</evidence>
<keyword evidence="3" id="KW-1185">Reference proteome</keyword>
<feature type="transmembrane region" description="Helical" evidence="1">
    <location>
        <begin position="73"/>
        <end position="93"/>
    </location>
</feature>
<accession>A0A317SWD6</accession>
<dbReference type="Proteomes" id="UP000246991">
    <property type="component" value="Unassembled WGS sequence"/>
</dbReference>
<evidence type="ECO:0000313" key="3">
    <source>
        <dbReference type="Proteomes" id="UP000246991"/>
    </source>
</evidence>
<dbReference type="OrthoDB" id="5408118at2759"/>
<proteinExistence type="predicted"/>
<dbReference type="AlphaFoldDB" id="A0A317SWD6"/>
<feature type="transmembrane region" description="Helical" evidence="1">
    <location>
        <begin position="128"/>
        <end position="153"/>
    </location>
</feature>
<evidence type="ECO:0000313" key="2">
    <source>
        <dbReference type="EMBL" id="PWW78110.1"/>
    </source>
</evidence>
<dbReference type="EMBL" id="PYWC01000017">
    <property type="protein sequence ID" value="PWW78110.1"/>
    <property type="molecule type" value="Genomic_DNA"/>
</dbReference>
<name>A0A317SWD6_9PEZI</name>
<keyword evidence="1" id="KW-0472">Membrane</keyword>
<organism evidence="2 3">
    <name type="scientific">Tuber magnatum</name>
    <name type="common">white Piedmont truffle</name>
    <dbReference type="NCBI Taxonomy" id="42249"/>
    <lineage>
        <taxon>Eukaryota</taxon>
        <taxon>Fungi</taxon>
        <taxon>Dikarya</taxon>
        <taxon>Ascomycota</taxon>
        <taxon>Pezizomycotina</taxon>
        <taxon>Pezizomycetes</taxon>
        <taxon>Pezizales</taxon>
        <taxon>Tuberaceae</taxon>
        <taxon>Tuber</taxon>
    </lineage>
</organism>
<comment type="caution">
    <text evidence="2">The sequence shown here is derived from an EMBL/GenBank/DDBJ whole genome shotgun (WGS) entry which is preliminary data.</text>
</comment>
<keyword evidence="1" id="KW-0812">Transmembrane</keyword>
<sequence>MSRSATTPTTARTFITTPDNASVCSLATTISVNWEDEKTGNTSSPAVAIPASAAVERGGEAATRTGSLIIRNLFIIGFLVPLAWIIAIIKVFVLDCSRSSSPATSASGQTDIEANILPKEEKYCEGRYWAYLCMVAGTVYVAGGMTIAGILCVEKQHWSA</sequence>
<reference evidence="2 3" key="1">
    <citation type="submission" date="2018-03" db="EMBL/GenBank/DDBJ databases">
        <title>Genomes of Pezizomycetes fungi and the evolution of truffles.</title>
        <authorList>
            <person name="Murat C."/>
            <person name="Payen T."/>
            <person name="Noel B."/>
            <person name="Kuo A."/>
            <person name="Martin F.M."/>
        </authorList>
    </citation>
    <scope>NUCLEOTIDE SEQUENCE [LARGE SCALE GENOMIC DNA]</scope>
    <source>
        <strain evidence="2">091103-1</strain>
    </source>
</reference>
<protein>
    <submittedName>
        <fullName evidence="2">Uncharacterized protein</fullName>
    </submittedName>
</protein>